<dbReference type="Proteomes" id="UP000887563">
    <property type="component" value="Unplaced"/>
</dbReference>
<dbReference type="InterPro" id="IPR001810">
    <property type="entry name" value="F-box_dom"/>
</dbReference>
<evidence type="ECO:0000313" key="2">
    <source>
        <dbReference type="Proteomes" id="UP000887563"/>
    </source>
</evidence>
<dbReference type="Pfam" id="PF00646">
    <property type="entry name" value="F-box"/>
    <property type="match status" value="1"/>
</dbReference>
<name>A0A914M6B9_MELIC</name>
<evidence type="ECO:0000313" key="3">
    <source>
        <dbReference type="WBParaSite" id="Minc3s01350g23017"/>
    </source>
</evidence>
<dbReference type="WBParaSite" id="Minc3s01350g23017">
    <property type="protein sequence ID" value="Minc3s01350g23017"/>
    <property type="gene ID" value="Minc3s01350g23017"/>
</dbReference>
<dbReference type="AlphaFoldDB" id="A0A914M6B9"/>
<reference evidence="3" key="1">
    <citation type="submission" date="2022-11" db="UniProtKB">
        <authorList>
            <consortium name="WormBaseParasite"/>
        </authorList>
    </citation>
    <scope>IDENTIFICATION</scope>
</reference>
<accession>A0A914M6B9</accession>
<evidence type="ECO:0000259" key="1">
    <source>
        <dbReference type="PROSITE" id="PS50181"/>
    </source>
</evidence>
<dbReference type="InterPro" id="IPR036047">
    <property type="entry name" value="F-box-like_dom_sf"/>
</dbReference>
<feature type="domain" description="F-box" evidence="1">
    <location>
        <begin position="1"/>
        <end position="45"/>
    </location>
</feature>
<proteinExistence type="predicted"/>
<organism evidence="2 3">
    <name type="scientific">Meloidogyne incognita</name>
    <name type="common">Southern root-knot nematode worm</name>
    <name type="synonym">Oxyuris incognita</name>
    <dbReference type="NCBI Taxonomy" id="6306"/>
    <lineage>
        <taxon>Eukaryota</taxon>
        <taxon>Metazoa</taxon>
        <taxon>Ecdysozoa</taxon>
        <taxon>Nematoda</taxon>
        <taxon>Chromadorea</taxon>
        <taxon>Rhabditida</taxon>
        <taxon>Tylenchina</taxon>
        <taxon>Tylenchomorpha</taxon>
        <taxon>Tylenchoidea</taxon>
        <taxon>Meloidogynidae</taxon>
        <taxon>Meloidogyninae</taxon>
        <taxon>Meloidogyne</taxon>
        <taxon>Meloidogyne incognita group</taxon>
    </lineage>
</organism>
<dbReference type="PROSITE" id="PS50181">
    <property type="entry name" value="FBOX"/>
    <property type="match status" value="1"/>
</dbReference>
<sequence length="345" mass="40505">MLSLPDEVQLDVLKCLNFNQLFSVRQTNFYFRNLINKCERGLARMKFEAHFLKIGTTTQLPNLYKFVELESGIFEITLNDQLKQKWQAAVDKSIPLFLYNSGPDRNFILIQKTSSGSQDEDYLLIFPSIPKNIKEMITARCWLEHLFKCAFRWSVFDCIFNPEMINILFDNDKSISLQFNIQLTNISATTKTENILNFSFNHLSTSYLNLNIFDDITEQHTNILFNKLIKEGNKFSQIRLNLVKIINEGNKFLQVWLNSSNFARLYDLIIEYIATARDCSKMAPAIILRIPSYTNHKLSERAEKVEIKQEGRVKYTNYQISNIYNSKVKFSFRNEEWNFIESSYS</sequence>
<dbReference type="SMART" id="SM00256">
    <property type="entry name" value="FBOX"/>
    <property type="match status" value="1"/>
</dbReference>
<protein>
    <submittedName>
        <fullName evidence="3">F-box domain-containing protein</fullName>
    </submittedName>
</protein>
<dbReference type="SUPFAM" id="SSF81383">
    <property type="entry name" value="F-box domain"/>
    <property type="match status" value="1"/>
</dbReference>
<keyword evidence="2" id="KW-1185">Reference proteome</keyword>